<proteinExistence type="predicted"/>
<protein>
    <submittedName>
        <fullName evidence="1">Uncharacterized protein</fullName>
    </submittedName>
</protein>
<gene>
    <name evidence="1" type="ORF">7F22_9</name>
</gene>
<sequence>MKISIQGYDIQGSPKEIKDLINLVNQDKEKEDYDVVKSFVEKPKLLLCNKSFN</sequence>
<evidence type="ECO:0000313" key="1">
    <source>
        <dbReference type="EMBL" id="ASN72990.1"/>
    </source>
</evidence>
<reference evidence="1" key="1">
    <citation type="submission" date="2017-06" db="EMBL/GenBank/DDBJ databases">
        <title>Novel phages from South African skin metaviromes.</title>
        <authorList>
            <person name="van Zyl L.J."/>
            <person name="Abrahams Y."/>
            <person name="Stander E.A."/>
            <person name="Kirby B.M."/>
            <person name="Clavaud C."/>
            <person name="Farcet C."/>
            <person name="Breton L."/>
            <person name="Trindade M.I."/>
        </authorList>
    </citation>
    <scope>NUCLEOTIDE SEQUENCE</scope>
</reference>
<organism evidence="1">
    <name type="scientific">uncultured Caudovirales phage</name>
    <dbReference type="NCBI Taxonomy" id="2100421"/>
    <lineage>
        <taxon>Viruses</taxon>
        <taxon>Duplodnaviria</taxon>
        <taxon>Heunggongvirae</taxon>
        <taxon>Uroviricota</taxon>
        <taxon>Caudoviricetes</taxon>
        <taxon>Peduoviridae</taxon>
        <taxon>Maltschvirus</taxon>
        <taxon>Maltschvirus maltsch</taxon>
    </lineage>
</organism>
<accession>A0A2H4JCN7</accession>
<dbReference type="EMBL" id="MF417992">
    <property type="protein sequence ID" value="ASN72990.1"/>
    <property type="molecule type" value="Genomic_DNA"/>
</dbReference>
<name>A0A2H4JCN7_9CAUD</name>